<feature type="non-terminal residue" evidence="1">
    <location>
        <position position="1"/>
    </location>
</feature>
<proteinExistence type="predicted"/>
<dbReference type="GO" id="GO:0003735">
    <property type="term" value="F:structural constituent of ribosome"/>
    <property type="evidence" value="ECO:0007669"/>
    <property type="project" value="InterPro"/>
</dbReference>
<sequence length="106" mass="12054">NHANQEVQISVFTAQTTKVCISKKTAKSLKDVTLQKQCVPPIVTMAVGLAQHWWPLKSEQSPKVRLWIYRAHGPIHPCVNPLCHHPVSLTEKGQIVAQKKRYPRRN</sequence>
<gene>
    <name evidence="1" type="ORF">EI555_011155</name>
</gene>
<reference evidence="2" key="1">
    <citation type="journal article" date="2019" name="IScience">
        <title>Narwhal Genome Reveals Long-Term Low Genetic Diversity despite Current Large Abundance Size.</title>
        <authorList>
            <person name="Westbury M.V."/>
            <person name="Petersen B."/>
            <person name="Garde E."/>
            <person name="Heide-Jorgensen M.P."/>
            <person name="Lorenzen E.D."/>
        </authorList>
    </citation>
    <scope>NUCLEOTIDE SEQUENCE [LARGE SCALE GENOMIC DNA]</scope>
</reference>
<dbReference type="AlphaFoldDB" id="A0A4U1FEY5"/>
<dbReference type="Proteomes" id="UP000308365">
    <property type="component" value="Unassembled WGS sequence"/>
</dbReference>
<dbReference type="SUPFAM" id="SSF54843">
    <property type="entry name" value="Ribosomal protein L22"/>
    <property type="match status" value="1"/>
</dbReference>
<protein>
    <submittedName>
        <fullName evidence="1">Uncharacterized protein</fullName>
    </submittedName>
</protein>
<evidence type="ECO:0000313" key="2">
    <source>
        <dbReference type="Proteomes" id="UP000308365"/>
    </source>
</evidence>
<dbReference type="GO" id="GO:0006412">
    <property type="term" value="P:translation"/>
    <property type="evidence" value="ECO:0007669"/>
    <property type="project" value="InterPro"/>
</dbReference>
<accession>A0A4U1FEY5</accession>
<dbReference type="GO" id="GO:0005840">
    <property type="term" value="C:ribosome"/>
    <property type="evidence" value="ECO:0007669"/>
    <property type="project" value="InterPro"/>
</dbReference>
<name>A0A4U1FEY5_MONMO</name>
<dbReference type="InterPro" id="IPR036394">
    <property type="entry name" value="Ribosomal_uL22_sf"/>
</dbReference>
<evidence type="ECO:0000313" key="1">
    <source>
        <dbReference type="EMBL" id="TKC48369.1"/>
    </source>
</evidence>
<organism evidence="1 2">
    <name type="scientific">Monodon monoceros</name>
    <name type="common">Narwhal</name>
    <name type="synonym">Ceratodon monodon</name>
    <dbReference type="NCBI Taxonomy" id="40151"/>
    <lineage>
        <taxon>Eukaryota</taxon>
        <taxon>Metazoa</taxon>
        <taxon>Chordata</taxon>
        <taxon>Craniata</taxon>
        <taxon>Vertebrata</taxon>
        <taxon>Euteleostomi</taxon>
        <taxon>Mammalia</taxon>
        <taxon>Eutheria</taxon>
        <taxon>Laurasiatheria</taxon>
        <taxon>Artiodactyla</taxon>
        <taxon>Whippomorpha</taxon>
        <taxon>Cetacea</taxon>
        <taxon>Odontoceti</taxon>
        <taxon>Monodontidae</taxon>
        <taxon>Monodon</taxon>
    </lineage>
</organism>
<dbReference type="EMBL" id="RWIC01000165">
    <property type="protein sequence ID" value="TKC48369.1"/>
    <property type="molecule type" value="Genomic_DNA"/>
</dbReference>
<comment type="caution">
    <text evidence="1">The sequence shown here is derived from an EMBL/GenBank/DDBJ whole genome shotgun (WGS) entry which is preliminary data.</text>
</comment>